<evidence type="ECO:0000313" key="13">
    <source>
        <dbReference type="EMBL" id="GMN88534.1"/>
    </source>
</evidence>
<dbReference type="Pfam" id="PF02913">
    <property type="entry name" value="FAD-oxidase_C"/>
    <property type="match status" value="1"/>
</dbReference>
<evidence type="ECO:0000259" key="12">
    <source>
        <dbReference type="PROSITE" id="PS51387"/>
    </source>
</evidence>
<dbReference type="Pfam" id="PF01565">
    <property type="entry name" value="FAD_binding_4"/>
    <property type="match status" value="1"/>
</dbReference>
<dbReference type="InterPro" id="IPR016169">
    <property type="entry name" value="FAD-bd_PCMH_sub2"/>
</dbReference>
<accession>A0ABQ6PCG8</accession>
<comment type="cofactor">
    <cofactor evidence="1">
        <name>FAD</name>
        <dbReference type="ChEBI" id="CHEBI:57692"/>
    </cofactor>
</comment>
<dbReference type="Proteomes" id="UP001628164">
    <property type="component" value="Unassembled WGS sequence"/>
</dbReference>
<comment type="similarity">
    <text evidence="2">Belongs to the FAD-binding oxidoreductase/transferase type 4 family.</text>
</comment>
<protein>
    <recommendedName>
        <fullName evidence="10">D-lactate dehydrogenase (cytochrome)</fullName>
        <ecNumber evidence="10">1.1.2.4</ecNumber>
    </recommendedName>
</protein>
<dbReference type="SUPFAM" id="SSF55103">
    <property type="entry name" value="FAD-linked oxidases, C-terminal domain"/>
    <property type="match status" value="1"/>
</dbReference>
<evidence type="ECO:0000256" key="3">
    <source>
        <dbReference type="ARBA" id="ARBA00022630"/>
    </source>
</evidence>
<dbReference type="InterPro" id="IPR016166">
    <property type="entry name" value="FAD-bd_PCMH"/>
</dbReference>
<evidence type="ECO:0000256" key="8">
    <source>
        <dbReference type="ARBA" id="ARBA00023004"/>
    </source>
</evidence>
<keyword evidence="8" id="KW-0408">Iron</keyword>
<dbReference type="Gene3D" id="3.30.43.10">
    <property type="entry name" value="Uridine Diphospho-n-acetylenolpyruvylglucosamine Reductase, domain 2"/>
    <property type="match status" value="1"/>
</dbReference>
<evidence type="ECO:0000256" key="4">
    <source>
        <dbReference type="ARBA" id="ARBA00022723"/>
    </source>
</evidence>
<dbReference type="InterPro" id="IPR036318">
    <property type="entry name" value="FAD-bd_PCMH-like_sf"/>
</dbReference>
<comment type="caution">
    <text evidence="13">The sequence shown here is derived from an EMBL/GenBank/DDBJ whole genome shotgun (WGS) entry which is preliminary data.</text>
</comment>
<dbReference type="PANTHER" id="PTHR11748:SF111">
    <property type="entry name" value="D-LACTATE DEHYDROGENASE, MITOCHONDRIAL-RELATED"/>
    <property type="match status" value="1"/>
</dbReference>
<dbReference type="PROSITE" id="PS51387">
    <property type="entry name" value="FAD_PCMH"/>
    <property type="match status" value="1"/>
</dbReference>
<dbReference type="InterPro" id="IPR016171">
    <property type="entry name" value="Vanillyl_alc_oxidase_C-sub2"/>
</dbReference>
<gene>
    <name evidence="13" type="ORF">fsci_00200</name>
</gene>
<evidence type="ECO:0000256" key="2">
    <source>
        <dbReference type="ARBA" id="ARBA00008000"/>
    </source>
</evidence>
<evidence type="ECO:0000256" key="9">
    <source>
        <dbReference type="ARBA" id="ARBA00023014"/>
    </source>
</evidence>
<dbReference type="PROSITE" id="PS00198">
    <property type="entry name" value="4FE4S_FER_1"/>
    <property type="match status" value="1"/>
</dbReference>
<dbReference type="InterPro" id="IPR017900">
    <property type="entry name" value="4Fe4S_Fe_S_CS"/>
</dbReference>
<dbReference type="Gene3D" id="1.10.45.10">
    <property type="entry name" value="Vanillyl-alcohol Oxidase, Chain A, domain 4"/>
    <property type="match status" value="1"/>
</dbReference>
<dbReference type="SUPFAM" id="SSF46548">
    <property type="entry name" value="alpha-helical ferredoxin"/>
    <property type="match status" value="1"/>
</dbReference>
<dbReference type="EMBL" id="BTHG01000001">
    <property type="protein sequence ID" value="GMN88534.1"/>
    <property type="molecule type" value="Genomic_DNA"/>
</dbReference>
<evidence type="ECO:0000259" key="11">
    <source>
        <dbReference type="PROSITE" id="PS51379"/>
    </source>
</evidence>
<evidence type="ECO:0000313" key="14">
    <source>
        <dbReference type="Proteomes" id="UP001628164"/>
    </source>
</evidence>
<dbReference type="InterPro" id="IPR004017">
    <property type="entry name" value="Cys_rich_dom"/>
</dbReference>
<keyword evidence="3" id="KW-0285">Flavoprotein</keyword>
<dbReference type="PROSITE" id="PS51379">
    <property type="entry name" value="4FE4S_FER_2"/>
    <property type="match status" value="1"/>
</dbReference>
<dbReference type="InterPro" id="IPR009051">
    <property type="entry name" value="Helical_ferredxn"/>
</dbReference>
<keyword evidence="4" id="KW-0479">Metal-binding</keyword>
<dbReference type="InterPro" id="IPR017896">
    <property type="entry name" value="4Fe4S_Fe-S-bd"/>
</dbReference>
<dbReference type="Gene3D" id="3.30.70.2740">
    <property type="match status" value="1"/>
</dbReference>
<dbReference type="EC" id="1.1.2.4" evidence="10"/>
<evidence type="ECO:0000256" key="10">
    <source>
        <dbReference type="ARBA" id="ARBA00038897"/>
    </source>
</evidence>
<evidence type="ECO:0000256" key="5">
    <source>
        <dbReference type="ARBA" id="ARBA00022827"/>
    </source>
</evidence>
<evidence type="ECO:0000256" key="7">
    <source>
        <dbReference type="ARBA" id="ARBA00023002"/>
    </source>
</evidence>
<dbReference type="Pfam" id="PF02754">
    <property type="entry name" value="CCG"/>
    <property type="match status" value="2"/>
</dbReference>
<dbReference type="PANTHER" id="PTHR11748">
    <property type="entry name" value="D-LACTATE DEHYDROGENASE"/>
    <property type="match status" value="1"/>
</dbReference>
<organism evidence="13 14">
    <name type="scientific">Francisella sciaenopsi</name>
    <dbReference type="NCBI Taxonomy" id="3055034"/>
    <lineage>
        <taxon>Bacteria</taxon>
        <taxon>Pseudomonadati</taxon>
        <taxon>Pseudomonadota</taxon>
        <taxon>Gammaproteobacteria</taxon>
        <taxon>Thiotrichales</taxon>
        <taxon>Francisellaceae</taxon>
        <taxon>Francisella</taxon>
    </lineage>
</organism>
<evidence type="ECO:0000256" key="6">
    <source>
        <dbReference type="ARBA" id="ARBA00022946"/>
    </source>
</evidence>
<keyword evidence="5" id="KW-0274">FAD</keyword>
<keyword evidence="7" id="KW-0560">Oxidoreductase</keyword>
<dbReference type="Gene3D" id="1.10.1060.10">
    <property type="entry name" value="Alpha-helical ferredoxin"/>
    <property type="match status" value="1"/>
</dbReference>
<dbReference type="InterPro" id="IPR006094">
    <property type="entry name" value="Oxid_FAD_bind_N"/>
</dbReference>
<sequence length="911" mass="102358">MFFIMLSDFKSQLRGFLKSKQIVENELLRYAYSTDASLYRMVPKLVLIVKKEQEVIQVIKLANQHNIKLTFRAAGTSLSGQAVTDEVLVVLASDAWLDYQIIDDGQKIKLEPSIIGENANKYLKIYNRKIGPDPGSINSAKIGGIIANNASGMCCGTAKNSYATLDSMRIVFADGQILDTSDSSSIKNFKDNNQDIINSILSIHNQIKNDVELVDFLKKKFSIKNTSGYSLNAFLDFDDPIKIIERLITGSEGTLGFVSNVTLNTVADHRFKALNLIYGSLDELVKLTTQLEPYAPSSVELLDNLSLKSVADVAELQPFLINLENTDIAAIMVEVSEDDQDKLDSKLEIINQSIGQTNIVHQVGFRQDEREIQTIWKARKGVLPTIAGQRPNGSSVLIEDIAVNIANLPGLITDVKQLFIKYNYTNAAIFGHVLAGNIHFVLTPDFNDERQLIEYDQFMQDITSLVAEKYNGSLKAEHGSGRNISPFAIVEWGDKCLNIMWRIKKLFDPKNILNPDVKLTKDKSLHIKNLKELNSVDEKIDKCMECGFCEPVCPSRNLSLTPRQRNTVIRKIQTLDGNQKQQWLKDYDYYGIQTCATTSLCKTRCPVDIDTGDFILGQKKLQNKLVNHDKEINKAKQKVMLGNLAGNLIGKKNLQNMTKLLHNNFKSIPVYLETMPKVQSASFINSLEDKLKPKVLLVPACPNRIFASNKKYLKYPSQLILEKLGFEVNYPQKVKSQCCGQMYNSQANNIQQHTSEELLRQSVDSAQYDYIVTDNSSCANFAEGQNLNIVNINNLIIDKLDNIKLTRKFNKIALHIDCSTRKQNMDNKYLEVLKRCSTSVIVPEQIYCCGFAGDKGFTTPELNASSLESLKSQVKGCEIGVSFNRNCQIGLSYHGQLEYISFTELLLECLN</sequence>
<dbReference type="SUPFAM" id="SSF56176">
    <property type="entry name" value="FAD-binding/transporter-associated domain-like"/>
    <property type="match status" value="1"/>
</dbReference>
<evidence type="ECO:0000256" key="1">
    <source>
        <dbReference type="ARBA" id="ARBA00001974"/>
    </source>
</evidence>
<dbReference type="Pfam" id="PF13183">
    <property type="entry name" value="Fer4_8"/>
    <property type="match status" value="1"/>
</dbReference>
<proteinExistence type="inferred from homology"/>
<feature type="domain" description="FAD-binding PCMH-type" evidence="12">
    <location>
        <begin position="39"/>
        <end position="268"/>
    </location>
</feature>
<dbReference type="InterPro" id="IPR004113">
    <property type="entry name" value="FAD-bd_oxidored_4_C"/>
</dbReference>
<reference evidence="13 14" key="1">
    <citation type="journal article" date="2024" name="Dis. Aquat. Organ.">
        <title>Francisella sciaenopsi sp. nov. isolated from diseased red drum Sciaenops ocellatus in Florida, USA.</title>
        <authorList>
            <person name="Kawahara M."/>
            <person name="Cody T.T."/>
            <person name="Yanong R.P.E."/>
            <person name="Henderson E."/>
            <person name="Yazdi Z."/>
            <person name="Soto E."/>
        </authorList>
    </citation>
    <scope>NUCLEOTIDE SEQUENCE [LARGE SCALE GENOMIC DNA]</scope>
    <source>
        <strain evidence="13 14">R22-20-7</strain>
    </source>
</reference>
<dbReference type="InterPro" id="IPR016164">
    <property type="entry name" value="FAD-linked_Oxase-like_C"/>
</dbReference>
<keyword evidence="6" id="KW-0809">Transit peptide</keyword>
<feature type="domain" description="4Fe-4S ferredoxin-type" evidence="11">
    <location>
        <begin position="532"/>
        <end position="563"/>
    </location>
</feature>
<dbReference type="InterPro" id="IPR016167">
    <property type="entry name" value="FAD-bd_PCMH_sub1"/>
</dbReference>
<keyword evidence="9" id="KW-0411">Iron-sulfur</keyword>
<keyword evidence="14" id="KW-1185">Reference proteome</keyword>
<name>A0ABQ6PCG8_9GAMM</name>
<dbReference type="Gene3D" id="3.30.465.10">
    <property type="match status" value="1"/>
</dbReference>